<organism evidence="2 3">
    <name type="scientific">Parachaetomium inaequale</name>
    <dbReference type="NCBI Taxonomy" id="2588326"/>
    <lineage>
        <taxon>Eukaryota</taxon>
        <taxon>Fungi</taxon>
        <taxon>Dikarya</taxon>
        <taxon>Ascomycota</taxon>
        <taxon>Pezizomycotina</taxon>
        <taxon>Sordariomycetes</taxon>
        <taxon>Sordariomycetidae</taxon>
        <taxon>Sordariales</taxon>
        <taxon>Chaetomiaceae</taxon>
        <taxon>Parachaetomium</taxon>
    </lineage>
</organism>
<protein>
    <submittedName>
        <fullName evidence="2">Uncharacterized protein</fullName>
    </submittedName>
</protein>
<name>A0AAN6P4V2_9PEZI</name>
<evidence type="ECO:0000256" key="1">
    <source>
        <dbReference type="SAM" id="MobiDB-lite"/>
    </source>
</evidence>
<sequence>MTEGAHPDSSLETLRAENYDLRLENDRLTWDNTMLRKEVEELRAASLPRRSSHSTAADKSYMKPTTASRFRQAAVSRELNTHTEAWEPSTWNVSPPTKRHDGHTPGYMQPTAASHQKRGSQRAAVAQAQPKVRLQRPTKIRKSSRLDDSLWQTLRGRTEQPVAKIISRPPVAEQQPLTTGSESSPASPPVLADSTMTGTSPASSVLVW</sequence>
<gene>
    <name evidence="2" type="ORF">C8A01DRAFT_41774</name>
</gene>
<feature type="compositionally biased region" description="Polar residues" evidence="1">
    <location>
        <begin position="194"/>
        <end position="208"/>
    </location>
</feature>
<feature type="region of interest" description="Disordered" evidence="1">
    <location>
        <begin position="42"/>
        <end position="208"/>
    </location>
</feature>
<evidence type="ECO:0000313" key="3">
    <source>
        <dbReference type="Proteomes" id="UP001303115"/>
    </source>
</evidence>
<feature type="compositionally biased region" description="Basic residues" evidence="1">
    <location>
        <begin position="133"/>
        <end position="143"/>
    </location>
</feature>
<proteinExistence type="predicted"/>
<accession>A0AAN6P4V2</accession>
<comment type="caution">
    <text evidence="2">The sequence shown here is derived from an EMBL/GenBank/DDBJ whole genome shotgun (WGS) entry which is preliminary data.</text>
</comment>
<dbReference type="AlphaFoldDB" id="A0AAN6P4V2"/>
<feature type="compositionally biased region" description="Polar residues" evidence="1">
    <location>
        <begin position="53"/>
        <end position="69"/>
    </location>
</feature>
<feature type="compositionally biased region" description="Polar residues" evidence="1">
    <location>
        <begin position="175"/>
        <end position="185"/>
    </location>
</feature>
<keyword evidence="3" id="KW-1185">Reference proteome</keyword>
<evidence type="ECO:0000313" key="2">
    <source>
        <dbReference type="EMBL" id="KAK4031788.1"/>
    </source>
</evidence>
<reference evidence="3" key="1">
    <citation type="journal article" date="2023" name="Mol. Phylogenet. Evol.">
        <title>Genome-scale phylogeny and comparative genomics of the fungal order Sordariales.</title>
        <authorList>
            <person name="Hensen N."/>
            <person name="Bonometti L."/>
            <person name="Westerberg I."/>
            <person name="Brannstrom I.O."/>
            <person name="Guillou S."/>
            <person name="Cros-Aarteil S."/>
            <person name="Calhoun S."/>
            <person name="Haridas S."/>
            <person name="Kuo A."/>
            <person name="Mondo S."/>
            <person name="Pangilinan J."/>
            <person name="Riley R."/>
            <person name="LaButti K."/>
            <person name="Andreopoulos B."/>
            <person name="Lipzen A."/>
            <person name="Chen C."/>
            <person name="Yan M."/>
            <person name="Daum C."/>
            <person name="Ng V."/>
            <person name="Clum A."/>
            <person name="Steindorff A."/>
            <person name="Ohm R.A."/>
            <person name="Martin F."/>
            <person name="Silar P."/>
            <person name="Natvig D.O."/>
            <person name="Lalanne C."/>
            <person name="Gautier V."/>
            <person name="Ament-Velasquez S.L."/>
            <person name="Kruys A."/>
            <person name="Hutchinson M.I."/>
            <person name="Powell A.J."/>
            <person name="Barry K."/>
            <person name="Miller A.N."/>
            <person name="Grigoriev I.V."/>
            <person name="Debuchy R."/>
            <person name="Gladieux P."/>
            <person name="Hiltunen Thoren M."/>
            <person name="Johannesson H."/>
        </authorList>
    </citation>
    <scope>NUCLEOTIDE SEQUENCE [LARGE SCALE GENOMIC DNA]</scope>
    <source>
        <strain evidence="3">CBS 284.82</strain>
    </source>
</reference>
<dbReference type="Proteomes" id="UP001303115">
    <property type="component" value="Unassembled WGS sequence"/>
</dbReference>
<dbReference type="EMBL" id="MU854702">
    <property type="protein sequence ID" value="KAK4031788.1"/>
    <property type="molecule type" value="Genomic_DNA"/>
</dbReference>